<sequence>MDKVINVFKEVIKNSVPVSGKILKSPESALLVCSKWSQRNVERKMSVSSELLQIVDMDTSNVTSLSSVDITSELITKYSPSGKYRGLFRDIPASGKYPKKQHLELWYKNRMYRNCDVSIFDLHGDVYNDSEFACFEWSPCEKKILYVAEKKKPKAEPFLPLPAKKNDDVLYGSEYLFTEEWGEALVGKSSPVLAIYDVETNTVSLLNGAPPDLSLGQGVWAPDGGVVCVAWNTLPRRLGLVYCTNRLSWICHISPDGKFTKLSSDGLAVRSPKFSPNGESLVWLERKAGGPHHACHSLMKFDWVNKKTKTVIDIVDEYSETKNGSKFYGLYNLSLGNCWLSDNKTIVVSTPQMSSVRTFSVDTDSHELVDLTGSVDEESYSLGVLDVSNDILLCYKSCIAETPYLVVGRYRQDEEVTWIPLTTPETICKDFTFNVLKLESDDSSNVKNFSAIYYGPKNKKDTPLLVCPHGGPHSAYTNSYSMIVNFFAQLGFASLLVNYRGSIGAGQNSVNFVLGKVGNSDVNDVHQAVQSVLKQYSQELNQDKVVLFGGSHGGFIVLHLAGQYPSFYKGVSARNPVVDIEALFSLSDIPDWALTEGGFSYSPLTEMTGEVFESLRKMSPLYYIDKVESPILLLMGKKDLRVHPTQAHTFFQSLKARGVKTKMLCYDDNHSLSQTPHEVDFCINSALWYLDIIDHNID</sequence>
<evidence type="ECO:0000256" key="1">
    <source>
        <dbReference type="ARBA" id="ARBA00000721"/>
    </source>
</evidence>
<keyword evidence="11" id="KW-1185">Reference proteome</keyword>
<dbReference type="SUPFAM" id="SSF82171">
    <property type="entry name" value="DPP6 N-terminal domain-like"/>
    <property type="match status" value="1"/>
</dbReference>
<organism evidence="10 11">
    <name type="scientific">Cimex lectularius</name>
    <name type="common">Bed bug</name>
    <name type="synonym">Acanthia lectularia</name>
    <dbReference type="NCBI Taxonomy" id="79782"/>
    <lineage>
        <taxon>Eukaryota</taxon>
        <taxon>Metazoa</taxon>
        <taxon>Ecdysozoa</taxon>
        <taxon>Arthropoda</taxon>
        <taxon>Hexapoda</taxon>
        <taxon>Insecta</taxon>
        <taxon>Pterygota</taxon>
        <taxon>Neoptera</taxon>
        <taxon>Paraneoptera</taxon>
        <taxon>Hemiptera</taxon>
        <taxon>Heteroptera</taxon>
        <taxon>Panheteroptera</taxon>
        <taxon>Cimicomorpha</taxon>
        <taxon>Cimicidae</taxon>
        <taxon>Cimex</taxon>
    </lineage>
</organism>
<dbReference type="GO" id="GO:0005737">
    <property type="term" value="C:cytoplasm"/>
    <property type="evidence" value="ECO:0007669"/>
    <property type="project" value="UniProtKB-SubCell"/>
</dbReference>
<dbReference type="PANTHER" id="PTHR42776">
    <property type="entry name" value="SERINE PEPTIDASE S9 FAMILY MEMBER"/>
    <property type="match status" value="1"/>
</dbReference>
<feature type="domain" description="Peptidase S9 prolyl oligopeptidase catalytic" evidence="8">
    <location>
        <begin position="479"/>
        <end position="679"/>
    </location>
</feature>
<evidence type="ECO:0000256" key="2">
    <source>
        <dbReference type="ARBA" id="ARBA00004496"/>
    </source>
</evidence>
<comment type="catalytic activity">
    <reaction evidence="1">
        <text>Cleavage of an N-acetyl or N-formyl amino acid from the N-terminus of a polypeptide.</text>
        <dbReference type="EC" id="3.4.19.1"/>
    </reaction>
</comment>
<dbReference type="OrthoDB" id="416344at2759"/>
<dbReference type="AlphaFoldDB" id="A0A8I6RFG3"/>
<dbReference type="OMA" id="QEIATPF"/>
<dbReference type="EC" id="3.4.19.1" evidence="5"/>
<evidence type="ECO:0000259" key="9">
    <source>
        <dbReference type="Pfam" id="PF19283"/>
    </source>
</evidence>
<comment type="similarity">
    <text evidence="3">Belongs to the peptidase S9C family.</text>
</comment>
<dbReference type="GeneID" id="106663725"/>
<evidence type="ECO:0000256" key="7">
    <source>
        <dbReference type="ARBA" id="ARBA00022801"/>
    </source>
</evidence>
<evidence type="ECO:0000313" key="11">
    <source>
        <dbReference type="Proteomes" id="UP000494040"/>
    </source>
</evidence>
<accession>A0A8I6RFG3</accession>
<evidence type="ECO:0000256" key="3">
    <source>
        <dbReference type="ARBA" id="ARBA00010040"/>
    </source>
</evidence>
<keyword evidence="7" id="KW-0378">Hydrolase</keyword>
<protein>
    <recommendedName>
        <fullName evidence="5">acylaminoacyl-peptidase</fullName>
        <ecNumber evidence="5">3.4.19.1</ecNumber>
    </recommendedName>
</protein>
<dbReference type="KEGG" id="clec:106663725"/>
<dbReference type="Gene3D" id="3.40.50.1820">
    <property type="entry name" value="alpha/beta hydrolase"/>
    <property type="match status" value="1"/>
</dbReference>
<proteinExistence type="inferred from homology"/>
<dbReference type="GO" id="GO:0004252">
    <property type="term" value="F:serine-type endopeptidase activity"/>
    <property type="evidence" value="ECO:0007669"/>
    <property type="project" value="TreeGrafter"/>
</dbReference>
<dbReference type="Pfam" id="PF19283">
    <property type="entry name" value="APEH_N"/>
    <property type="match status" value="1"/>
</dbReference>
<evidence type="ECO:0000256" key="5">
    <source>
        <dbReference type="ARBA" id="ARBA00012917"/>
    </source>
</evidence>
<dbReference type="InterPro" id="IPR001375">
    <property type="entry name" value="Peptidase_S9_cat"/>
</dbReference>
<comment type="subunit">
    <text evidence="4">Homotetramer.</text>
</comment>
<dbReference type="GO" id="GO:0008242">
    <property type="term" value="F:omega peptidase activity"/>
    <property type="evidence" value="ECO:0007669"/>
    <property type="project" value="UniProtKB-EC"/>
</dbReference>
<feature type="domain" description="Acylamino-acid-releasing enzyme N-terminal" evidence="9">
    <location>
        <begin position="37"/>
        <end position="420"/>
    </location>
</feature>
<dbReference type="PANTHER" id="PTHR42776:SF4">
    <property type="entry name" value="ACYLAMINO-ACID-RELEASING ENZYME"/>
    <property type="match status" value="1"/>
</dbReference>
<dbReference type="SUPFAM" id="SSF53474">
    <property type="entry name" value="alpha/beta-Hydrolases"/>
    <property type="match status" value="1"/>
</dbReference>
<dbReference type="GO" id="GO:0006508">
    <property type="term" value="P:proteolysis"/>
    <property type="evidence" value="ECO:0007669"/>
    <property type="project" value="InterPro"/>
</dbReference>
<dbReference type="InterPro" id="IPR029058">
    <property type="entry name" value="AB_hydrolase_fold"/>
</dbReference>
<dbReference type="Proteomes" id="UP000494040">
    <property type="component" value="Unassembled WGS sequence"/>
</dbReference>
<keyword evidence="6" id="KW-0963">Cytoplasm</keyword>
<comment type="subcellular location">
    <subcellularLocation>
        <location evidence="2">Cytoplasm</location>
    </subcellularLocation>
</comment>
<dbReference type="RefSeq" id="XP_014244284.1">
    <property type="nucleotide sequence ID" value="XM_014388798.1"/>
</dbReference>
<reference evidence="10" key="1">
    <citation type="submission" date="2022-01" db="UniProtKB">
        <authorList>
            <consortium name="EnsemblMetazoa"/>
        </authorList>
    </citation>
    <scope>IDENTIFICATION</scope>
</reference>
<dbReference type="EnsemblMetazoa" id="XM_014388798.1">
    <property type="protein sequence ID" value="XP_014244284.1"/>
    <property type="gene ID" value="LOC106663725"/>
</dbReference>
<evidence type="ECO:0000256" key="4">
    <source>
        <dbReference type="ARBA" id="ARBA00011881"/>
    </source>
</evidence>
<evidence type="ECO:0000259" key="8">
    <source>
        <dbReference type="Pfam" id="PF00326"/>
    </source>
</evidence>
<name>A0A8I6RFG3_CIMLE</name>
<evidence type="ECO:0000256" key="6">
    <source>
        <dbReference type="ARBA" id="ARBA00022490"/>
    </source>
</evidence>
<dbReference type="InterPro" id="IPR045550">
    <property type="entry name" value="AARE_N"/>
</dbReference>
<evidence type="ECO:0000313" key="10">
    <source>
        <dbReference type="EnsemblMetazoa" id="XP_014244284.1"/>
    </source>
</evidence>
<dbReference type="Pfam" id="PF00326">
    <property type="entry name" value="Peptidase_S9"/>
    <property type="match status" value="1"/>
</dbReference>